<name>A0ABR3DSR9_NEUIN</name>
<comment type="caution">
    <text evidence="2">The sequence shown here is derived from an EMBL/GenBank/DDBJ whole genome shotgun (WGS) entry which is preliminary data.</text>
</comment>
<evidence type="ECO:0000313" key="2">
    <source>
        <dbReference type="EMBL" id="KAL0475710.1"/>
    </source>
</evidence>
<gene>
    <name evidence="2" type="ORF">QR685DRAFT_57310</name>
</gene>
<dbReference type="Proteomes" id="UP001451303">
    <property type="component" value="Unassembled WGS sequence"/>
</dbReference>
<feature type="region of interest" description="Disordered" evidence="1">
    <location>
        <begin position="77"/>
        <end position="100"/>
    </location>
</feature>
<keyword evidence="3" id="KW-1185">Reference proteome</keyword>
<proteinExistence type="predicted"/>
<evidence type="ECO:0000256" key="1">
    <source>
        <dbReference type="SAM" id="MobiDB-lite"/>
    </source>
</evidence>
<evidence type="ECO:0000313" key="3">
    <source>
        <dbReference type="Proteomes" id="UP001451303"/>
    </source>
</evidence>
<protein>
    <submittedName>
        <fullName evidence="2">Uncharacterized protein</fullName>
    </submittedName>
</protein>
<accession>A0ABR3DSR9</accession>
<organism evidence="2 3">
    <name type="scientific">Neurospora intermedia</name>
    <dbReference type="NCBI Taxonomy" id="5142"/>
    <lineage>
        <taxon>Eukaryota</taxon>
        <taxon>Fungi</taxon>
        <taxon>Dikarya</taxon>
        <taxon>Ascomycota</taxon>
        <taxon>Pezizomycotina</taxon>
        <taxon>Sordariomycetes</taxon>
        <taxon>Sordariomycetidae</taxon>
        <taxon>Sordariales</taxon>
        <taxon>Sordariaceae</taxon>
        <taxon>Neurospora</taxon>
    </lineage>
</organism>
<dbReference type="EMBL" id="JAVLET010000001">
    <property type="protein sequence ID" value="KAL0475710.1"/>
    <property type="molecule type" value="Genomic_DNA"/>
</dbReference>
<reference evidence="2 3" key="1">
    <citation type="submission" date="2023-09" db="EMBL/GenBank/DDBJ databases">
        <title>Multi-omics analysis of a traditional fermented food reveals byproduct-associated fungal strains for waste-to-food upcycling.</title>
        <authorList>
            <consortium name="Lawrence Berkeley National Laboratory"/>
            <person name="Rekdal V.M."/>
            <person name="Villalobos-Escobedo J.M."/>
            <person name="Rodriguez-Valeron N."/>
            <person name="Garcia M.O."/>
            <person name="Vasquez D.P."/>
            <person name="Damayanti I."/>
            <person name="Sorensen P.M."/>
            <person name="Baidoo E.E."/>
            <person name="De Carvalho A.C."/>
            <person name="Riley R."/>
            <person name="Lipzen A."/>
            <person name="He G."/>
            <person name="Yan M."/>
            <person name="Haridas S."/>
            <person name="Daum C."/>
            <person name="Yoshinaga Y."/>
            <person name="Ng V."/>
            <person name="Grigoriev I.V."/>
            <person name="Munk R."/>
            <person name="Nuraida L."/>
            <person name="Wijaya C.H."/>
            <person name="Morales P.-C."/>
            <person name="Keasling J.D."/>
        </authorList>
    </citation>
    <scope>NUCLEOTIDE SEQUENCE [LARGE SCALE GENOMIC DNA]</scope>
    <source>
        <strain evidence="2 3">FGSC 2613</strain>
    </source>
</reference>
<sequence>MFIFCSPSRLPFQETPLTLPRQLDLPVSYLSDKVGDDLQHTVDMFTNPSVSVLCQCRLSAGAGVLYYLHQLSNRYSRPGRAKRHSNSLGFQSDNGRLVGR</sequence>